<dbReference type="Proteomes" id="UP000061010">
    <property type="component" value="Chromosome"/>
</dbReference>
<organism evidence="1 2">
    <name type="scientific">Stenotrophomonas acidaminiphila</name>
    <dbReference type="NCBI Taxonomy" id="128780"/>
    <lineage>
        <taxon>Bacteria</taxon>
        <taxon>Pseudomonadati</taxon>
        <taxon>Pseudomonadota</taxon>
        <taxon>Gammaproteobacteria</taxon>
        <taxon>Lysobacterales</taxon>
        <taxon>Lysobacteraceae</taxon>
        <taxon>Stenotrophomonas</taxon>
    </lineage>
</organism>
<dbReference type="KEGG" id="sacz:AOT14_33860"/>
<sequence length="71" mass="7523">MAESTIARQGDTLSAICWRHYGRTEGVVERVLEANPGLALAGLVLPHGTRVTLPDLPAAAASSAQLIQLWT</sequence>
<dbReference type="CDD" id="cd00118">
    <property type="entry name" value="LysM"/>
    <property type="match status" value="1"/>
</dbReference>
<keyword evidence="2" id="KW-1185">Reference proteome</keyword>
<evidence type="ECO:0000313" key="2">
    <source>
        <dbReference type="Proteomes" id="UP000061010"/>
    </source>
</evidence>
<dbReference type="PATRIC" id="fig|128780.6.peg.3429"/>
<dbReference type="OrthoDB" id="8759063at2"/>
<reference evidence="1 2" key="1">
    <citation type="journal article" date="2015" name="Genome Announc.">
        <title>Complete Genome Sequencing of Stenotrophomonas acidaminiphila ZAC14D2_NAIMI4_2, a Multidrug-Resistant Strain Isolated from Sediments of a Polluted River in Mexico, Uncovers New Antibiotic Resistance Genes and a Novel Class-II Lasso Peptide Biosynthesis Gene Cluster.</title>
        <authorList>
            <person name="Vinuesa P."/>
            <person name="Ochoa-Sanchez L.E."/>
        </authorList>
    </citation>
    <scope>NUCLEOTIDE SEQUENCE [LARGE SCALE GENOMIC DNA]</scope>
    <source>
        <strain evidence="1 2">ZAC14D2_NAIMI4_2</strain>
    </source>
</reference>
<accession>A0A0S1B3V9</accession>
<protein>
    <submittedName>
        <fullName evidence="1">Tail protein X</fullName>
    </submittedName>
</protein>
<proteinExistence type="predicted"/>
<dbReference type="EMBL" id="CP012900">
    <property type="protein sequence ID" value="ALJ29726.1"/>
    <property type="molecule type" value="Genomic_DNA"/>
</dbReference>
<dbReference type="InterPro" id="IPR018392">
    <property type="entry name" value="LysM"/>
</dbReference>
<dbReference type="Pfam" id="PF05489">
    <property type="entry name" value="Phage_tail_X"/>
    <property type="match status" value="1"/>
</dbReference>
<name>A0A0S1B3V9_9GAMM</name>
<gene>
    <name evidence="1" type="ORF">AOT14_33860</name>
</gene>
<dbReference type="InterPro" id="IPR008861">
    <property type="entry name" value="GpX-like"/>
</dbReference>
<dbReference type="AlphaFoldDB" id="A0A0S1B3V9"/>
<evidence type="ECO:0000313" key="1">
    <source>
        <dbReference type="EMBL" id="ALJ29726.1"/>
    </source>
</evidence>